<accession>A0AAW1VHF6</accession>
<proteinExistence type="predicted"/>
<organism evidence="1 2">
    <name type="scientific">Henosepilachna vigintioctopunctata</name>
    <dbReference type="NCBI Taxonomy" id="420089"/>
    <lineage>
        <taxon>Eukaryota</taxon>
        <taxon>Metazoa</taxon>
        <taxon>Ecdysozoa</taxon>
        <taxon>Arthropoda</taxon>
        <taxon>Hexapoda</taxon>
        <taxon>Insecta</taxon>
        <taxon>Pterygota</taxon>
        <taxon>Neoptera</taxon>
        <taxon>Endopterygota</taxon>
        <taxon>Coleoptera</taxon>
        <taxon>Polyphaga</taxon>
        <taxon>Cucujiformia</taxon>
        <taxon>Coccinelloidea</taxon>
        <taxon>Coccinellidae</taxon>
        <taxon>Epilachninae</taxon>
        <taxon>Epilachnini</taxon>
        <taxon>Henosepilachna</taxon>
    </lineage>
</organism>
<reference evidence="1 2" key="1">
    <citation type="submission" date="2023-03" db="EMBL/GenBank/DDBJ databases">
        <title>Genome insight into feeding habits of ladybird beetles.</title>
        <authorList>
            <person name="Li H.-S."/>
            <person name="Huang Y.-H."/>
            <person name="Pang H."/>
        </authorList>
    </citation>
    <scope>NUCLEOTIDE SEQUENCE [LARGE SCALE GENOMIC DNA]</scope>
    <source>
        <strain evidence="1">SYSU_2023b</strain>
        <tissue evidence="1">Whole body</tissue>
    </source>
</reference>
<dbReference type="EMBL" id="JARQZJ010000136">
    <property type="protein sequence ID" value="KAK9892582.1"/>
    <property type="molecule type" value="Genomic_DNA"/>
</dbReference>
<evidence type="ECO:0000313" key="1">
    <source>
        <dbReference type="EMBL" id="KAK9892582.1"/>
    </source>
</evidence>
<dbReference type="Proteomes" id="UP001431783">
    <property type="component" value="Unassembled WGS sequence"/>
</dbReference>
<evidence type="ECO:0000313" key="2">
    <source>
        <dbReference type="Proteomes" id="UP001431783"/>
    </source>
</evidence>
<sequence>MRINKVVQHCQITQYIIRVPKHIDIKYYFTLVQIENKIVCLKYSPTGEQEANFLTISFPPPQFHELREKMGCKHNKKIEGVHDLVRFLWGFSLTHATNVGSSVVYSP</sequence>
<protein>
    <recommendedName>
        <fullName evidence="3">LAGLIDADG homing endonuclease</fullName>
    </recommendedName>
</protein>
<gene>
    <name evidence="1" type="ORF">WA026_020964</name>
</gene>
<keyword evidence="2" id="KW-1185">Reference proteome</keyword>
<name>A0AAW1VHF6_9CUCU</name>
<dbReference type="AlphaFoldDB" id="A0AAW1VHF6"/>
<comment type="caution">
    <text evidence="1">The sequence shown here is derived from an EMBL/GenBank/DDBJ whole genome shotgun (WGS) entry which is preliminary data.</text>
</comment>
<evidence type="ECO:0008006" key="3">
    <source>
        <dbReference type="Google" id="ProtNLM"/>
    </source>
</evidence>